<evidence type="ECO:0000259" key="1">
    <source>
        <dbReference type="PROSITE" id="PS50097"/>
    </source>
</evidence>
<dbReference type="Pfam" id="PF00651">
    <property type="entry name" value="BTB"/>
    <property type="match status" value="1"/>
</dbReference>
<accession>A0A9P8CJA0</accession>
<evidence type="ECO:0000313" key="3">
    <source>
        <dbReference type="Proteomes" id="UP000887226"/>
    </source>
</evidence>
<sequence>MENIANNPPIWEAPNKPVNTGDYHCMCVQCDSAAGAYELVCEGTLRRSEHARNTGTIILKSAEMTTLCVGPSKTKYICHKALLAFNSEYFHGAFFSGFRGSKNPEHVLPDDDPAELEVFITWMYTGHIANSTVMCAKLWVLGNRLISPLFCNEVMHTLFTKHYQIRLTAEEVDYVVENTAEESKLRKYVKTLILTDGPLRGCKEENPRTAEFRDWLRLIEAGGPFIANIAAFHSFSKEGDFPDRPYFNGEHEHYLEPATARPMNDILAGRRRNTSLR</sequence>
<proteinExistence type="predicted"/>
<reference evidence="2" key="1">
    <citation type="journal article" date="2021" name="IMA Fungus">
        <title>Genomic characterization of three marine fungi, including Emericellopsis atlantica sp. nov. with signatures of a generalist lifestyle and marine biomass degradation.</title>
        <authorList>
            <person name="Hagestad O.C."/>
            <person name="Hou L."/>
            <person name="Andersen J.H."/>
            <person name="Hansen E.H."/>
            <person name="Altermark B."/>
            <person name="Li C."/>
            <person name="Kuhnert E."/>
            <person name="Cox R.J."/>
            <person name="Crous P.W."/>
            <person name="Spatafora J.W."/>
            <person name="Lail K."/>
            <person name="Amirebrahimi M."/>
            <person name="Lipzen A."/>
            <person name="Pangilinan J."/>
            <person name="Andreopoulos W."/>
            <person name="Hayes R.D."/>
            <person name="Ng V."/>
            <person name="Grigoriev I.V."/>
            <person name="Jackson S.A."/>
            <person name="Sutton T.D.S."/>
            <person name="Dobson A.D.W."/>
            <person name="Rama T."/>
        </authorList>
    </citation>
    <scope>NUCLEOTIDE SEQUENCE</scope>
    <source>
        <strain evidence="2">TRa3180A</strain>
    </source>
</reference>
<dbReference type="PROSITE" id="PS50097">
    <property type="entry name" value="BTB"/>
    <property type="match status" value="1"/>
</dbReference>
<dbReference type="InterPro" id="IPR011333">
    <property type="entry name" value="SKP1/BTB/POZ_sf"/>
</dbReference>
<feature type="domain" description="BTB" evidence="1">
    <location>
        <begin position="63"/>
        <end position="132"/>
    </location>
</feature>
<dbReference type="CDD" id="cd18186">
    <property type="entry name" value="BTB_POZ_ZBTB_KLHL-like"/>
    <property type="match status" value="1"/>
</dbReference>
<keyword evidence="3" id="KW-1185">Reference proteome</keyword>
<dbReference type="InterPro" id="IPR000210">
    <property type="entry name" value="BTB/POZ_dom"/>
</dbReference>
<organism evidence="2 3">
    <name type="scientific">Calycina marina</name>
    <dbReference type="NCBI Taxonomy" id="1763456"/>
    <lineage>
        <taxon>Eukaryota</taxon>
        <taxon>Fungi</taxon>
        <taxon>Dikarya</taxon>
        <taxon>Ascomycota</taxon>
        <taxon>Pezizomycotina</taxon>
        <taxon>Leotiomycetes</taxon>
        <taxon>Helotiales</taxon>
        <taxon>Pezizellaceae</taxon>
        <taxon>Calycina</taxon>
    </lineage>
</organism>
<evidence type="ECO:0000313" key="2">
    <source>
        <dbReference type="EMBL" id="KAG9248772.1"/>
    </source>
</evidence>
<dbReference type="EMBL" id="MU253743">
    <property type="protein sequence ID" value="KAG9248772.1"/>
    <property type="molecule type" value="Genomic_DNA"/>
</dbReference>
<dbReference type="PANTHER" id="PTHR47843">
    <property type="entry name" value="BTB DOMAIN-CONTAINING PROTEIN-RELATED"/>
    <property type="match status" value="1"/>
</dbReference>
<dbReference type="Proteomes" id="UP000887226">
    <property type="component" value="Unassembled WGS sequence"/>
</dbReference>
<dbReference type="SMART" id="SM00225">
    <property type="entry name" value="BTB"/>
    <property type="match status" value="1"/>
</dbReference>
<dbReference type="OrthoDB" id="194443at2759"/>
<gene>
    <name evidence="2" type="ORF">BJ878DRAFT_286807</name>
</gene>
<dbReference type="SUPFAM" id="SSF54695">
    <property type="entry name" value="POZ domain"/>
    <property type="match status" value="1"/>
</dbReference>
<protein>
    <recommendedName>
        <fullName evidence="1">BTB domain-containing protein</fullName>
    </recommendedName>
</protein>
<comment type="caution">
    <text evidence="2">The sequence shown here is derived from an EMBL/GenBank/DDBJ whole genome shotgun (WGS) entry which is preliminary data.</text>
</comment>
<dbReference type="PANTHER" id="PTHR47843:SF2">
    <property type="entry name" value="BTB DOMAIN-CONTAINING PROTEIN"/>
    <property type="match status" value="1"/>
</dbReference>
<name>A0A9P8CJA0_9HELO</name>
<dbReference type="AlphaFoldDB" id="A0A9P8CJA0"/>
<dbReference type="Gene3D" id="3.30.710.10">
    <property type="entry name" value="Potassium Channel Kv1.1, Chain A"/>
    <property type="match status" value="1"/>
</dbReference>